<organism evidence="1">
    <name type="scientific">Myoviridae sp. ctisV53</name>
    <dbReference type="NCBI Taxonomy" id="2825156"/>
    <lineage>
        <taxon>Viruses</taxon>
        <taxon>Duplodnaviria</taxon>
        <taxon>Heunggongvirae</taxon>
        <taxon>Uroviricota</taxon>
        <taxon>Caudoviricetes</taxon>
    </lineage>
</organism>
<name>A0A8S5PPA8_9CAUD</name>
<dbReference type="EMBL" id="BK015461">
    <property type="protein sequence ID" value="DAE08036.1"/>
    <property type="molecule type" value="Genomic_DNA"/>
</dbReference>
<proteinExistence type="predicted"/>
<evidence type="ECO:0000313" key="1">
    <source>
        <dbReference type="EMBL" id="DAE08036.1"/>
    </source>
</evidence>
<sequence>MQNKIDRLLRQCGGPYSAALREVMCGEDSITAIALRHYVSESTLYRLRKDFYESWYEK</sequence>
<protein>
    <submittedName>
        <fullName evidence="1">Uncharacterized protein</fullName>
    </submittedName>
</protein>
<accession>A0A8S5PPA8</accession>
<reference evidence="1" key="1">
    <citation type="journal article" date="2021" name="Proc. Natl. Acad. Sci. U.S.A.">
        <title>A Catalog of Tens of Thousands of Viruses from Human Metagenomes Reveals Hidden Associations with Chronic Diseases.</title>
        <authorList>
            <person name="Tisza M.J."/>
            <person name="Buck C.B."/>
        </authorList>
    </citation>
    <scope>NUCLEOTIDE SEQUENCE</scope>
    <source>
        <strain evidence="1">CtisV53</strain>
    </source>
</reference>